<evidence type="ECO:0000259" key="3">
    <source>
        <dbReference type="Pfam" id="PF24661"/>
    </source>
</evidence>
<feature type="transmembrane region" description="Helical" evidence="1">
    <location>
        <begin position="30"/>
        <end position="48"/>
    </location>
</feature>
<organism evidence="4 5">
    <name type="scientific">Lacticaseibacillus suilingensis</name>
    <dbReference type="NCBI Taxonomy" id="2799577"/>
    <lineage>
        <taxon>Bacteria</taxon>
        <taxon>Bacillati</taxon>
        <taxon>Bacillota</taxon>
        <taxon>Bacilli</taxon>
        <taxon>Lactobacillales</taxon>
        <taxon>Lactobacillaceae</taxon>
        <taxon>Lacticaseibacillus</taxon>
    </lineage>
</organism>
<dbReference type="PIRSF" id="PIRSF031509">
    <property type="entry name" value="Cell_wall_LiaF/YvqF"/>
    <property type="match status" value="1"/>
</dbReference>
<gene>
    <name evidence="4" type="primary">liaF</name>
    <name evidence="4" type="ORF">ACFQ41_07975</name>
</gene>
<reference evidence="5" key="1">
    <citation type="journal article" date="2019" name="Int. J. Syst. Evol. Microbiol.">
        <title>The Global Catalogue of Microorganisms (GCM) 10K type strain sequencing project: providing services to taxonomists for standard genome sequencing and annotation.</title>
        <authorList>
            <consortium name="The Broad Institute Genomics Platform"/>
            <consortium name="The Broad Institute Genome Sequencing Center for Infectious Disease"/>
            <person name="Wu L."/>
            <person name="Ma J."/>
        </authorList>
    </citation>
    <scope>NUCLEOTIDE SEQUENCE [LARGE SCALE GENOMIC DNA]</scope>
    <source>
        <strain evidence="5">CCM 9110</strain>
    </source>
</reference>
<accession>A0ABW4BFH3</accession>
<name>A0ABW4BFH3_9LACO</name>
<dbReference type="InterPro" id="IPR056066">
    <property type="entry name" value="DUF7649"/>
</dbReference>
<keyword evidence="1" id="KW-0812">Transmembrane</keyword>
<dbReference type="InterPro" id="IPR016975">
    <property type="entry name" value="Cell_wall_LiaF"/>
</dbReference>
<dbReference type="InterPro" id="IPR024425">
    <property type="entry name" value="LiaF-like_C"/>
</dbReference>
<proteinExistence type="predicted"/>
<dbReference type="Pfam" id="PF09922">
    <property type="entry name" value="LiaF-like_C"/>
    <property type="match status" value="1"/>
</dbReference>
<protein>
    <submittedName>
        <fullName evidence="4">Cell wall-active antibiotics response protein LiaF</fullName>
    </submittedName>
</protein>
<feature type="domain" description="Cell wall-active antibiotics response LiaF-like C-terminal" evidence="2">
    <location>
        <begin position="121"/>
        <end position="233"/>
    </location>
</feature>
<evidence type="ECO:0000259" key="2">
    <source>
        <dbReference type="Pfam" id="PF09922"/>
    </source>
</evidence>
<keyword evidence="5" id="KW-1185">Reference proteome</keyword>
<dbReference type="RefSeq" id="WP_236000364.1">
    <property type="nucleotide sequence ID" value="NZ_BOLV01000002.1"/>
</dbReference>
<evidence type="ECO:0000313" key="4">
    <source>
        <dbReference type="EMBL" id="MFD1399246.1"/>
    </source>
</evidence>
<feature type="transmembrane region" description="Helical" evidence="1">
    <location>
        <begin position="60"/>
        <end position="85"/>
    </location>
</feature>
<dbReference type="Pfam" id="PF24661">
    <property type="entry name" value="DUF7649"/>
    <property type="match status" value="1"/>
</dbReference>
<feature type="domain" description="DUF7649" evidence="3">
    <location>
        <begin position="2"/>
        <end position="83"/>
    </location>
</feature>
<comment type="caution">
    <text evidence="4">The sequence shown here is derived from an EMBL/GenBank/DDBJ whole genome shotgun (WGS) entry which is preliminary data.</text>
</comment>
<evidence type="ECO:0000313" key="5">
    <source>
        <dbReference type="Proteomes" id="UP001597199"/>
    </source>
</evidence>
<dbReference type="Proteomes" id="UP001597199">
    <property type="component" value="Unassembled WGS sequence"/>
</dbReference>
<dbReference type="NCBIfam" id="NF040535">
    <property type="entry name" value="LiaF_C_term"/>
    <property type="match status" value="1"/>
</dbReference>
<feature type="transmembrane region" description="Helical" evidence="1">
    <location>
        <begin position="7"/>
        <end position="24"/>
    </location>
</feature>
<evidence type="ECO:0000256" key="1">
    <source>
        <dbReference type="SAM" id="Phobius"/>
    </source>
</evidence>
<dbReference type="EMBL" id="JBHTOA010000031">
    <property type="protein sequence ID" value="MFD1399246.1"/>
    <property type="molecule type" value="Genomic_DNA"/>
</dbReference>
<dbReference type="InterPro" id="IPR047793">
    <property type="entry name" value="LiaF_C"/>
</dbReference>
<keyword evidence="1" id="KW-0472">Membrane</keyword>
<sequence length="236" mass="25929">MKRRWQLFWVLEIALLMVLGYQIVQNTASLIGVLTGACALLLGIKGHFWRAFWLTLGTILMVVGVFLIPTIWIILFVALIGALFAMSGKQGGRLPWLQKQYWAVRTKAPVPKAGCTTHHAWFGDEHIGGQTFEWDDINMTLIAGDTIIDLGNTLLPPGDSTIVVRKGLGKTRILIPVGVGVMVDHATLAGTLTINGTEHSLHNEAVKHYSDDYDTAARRVHILTNVIVGDLEVLSV</sequence>
<keyword evidence="1" id="KW-1133">Transmembrane helix</keyword>